<evidence type="ECO:0000256" key="2">
    <source>
        <dbReference type="RuleBase" id="RU004429"/>
    </source>
</evidence>
<feature type="transmembrane region" description="Helical" evidence="2">
    <location>
        <begin position="138"/>
        <end position="159"/>
    </location>
</feature>
<dbReference type="Gene3D" id="1.20.120.1200">
    <property type="entry name" value="NADH-ubiquinone/plastoquinone oxidoreductase chain 6, subunit NuoJ"/>
    <property type="match status" value="1"/>
</dbReference>
<dbReference type="AlphaFoldDB" id="A0A8J6NS69"/>
<organism evidence="3 4">
    <name type="scientific">Candidatus Desulfatibia profunda</name>
    <dbReference type="NCBI Taxonomy" id="2841695"/>
    <lineage>
        <taxon>Bacteria</taxon>
        <taxon>Pseudomonadati</taxon>
        <taxon>Thermodesulfobacteriota</taxon>
        <taxon>Desulfobacteria</taxon>
        <taxon>Desulfobacterales</taxon>
        <taxon>Desulfobacterales incertae sedis</taxon>
        <taxon>Candidatus Desulfatibia</taxon>
    </lineage>
</organism>
<evidence type="ECO:0000313" key="4">
    <source>
        <dbReference type="Proteomes" id="UP000603434"/>
    </source>
</evidence>
<proteinExistence type="inferred from homology"/>
<comment type="caution">
    <text evidence="3">The sequence shown here is derived from an EMBL/GenBank/DDBJ whole genome shotgun (WGS) entry which is preliminary data.</text>
</comment>
<comment type="catalytic activity">
    <reaction evidence="2">
        <text>a quinone + NADH + 5 H(+)(in) = a quinol + NAD(+) + 4 H(+)(out)</text>
        <dbReference type="Rhea" id="RHEA:57888"/>
        <dbReference type="ChEBI" id="CHEBI:15378"/>
        <dbReference type="ChEBI" id="CHEBI:24646"/>
        <dbReference type="ChEBI" id="CHEBI:57540"/>
        <dbReference type="ChEBI" id="CHEBI:57945"/>
        <dbReference type="ChEBI" id="CHEBI:132124"/>
    </reaction>
</comment>
<reference evidence="3 4" key="1">
    <citation type="submission" date="2020-08" db="EMBL/GenBank/DDBJ databases">
        <title>Bridging the membrane lipid divide: bacteria of the FCB group superphylum have the potential to synthesize archaeal ether lipids.</title>
        <authorList>
            <person name="Villanueva L."/>
            <person name="Von Meijenfeldt F.A.B."/>
            <person name="Westbye A.B."/>
            <person name="Yadav S."/>
            <person name="Hopmans E.C."/>
            <person name="Dutilh B.E."/>
            <person name="Sinninghe Damste J.S."/>
        </authorList>
    </citation>
    <scope>NUCLEOTIDE SEQUENCE [LARGE SCALE GENOMIC DNA]</scope>
    <source>
        <strain evidence="3">NIOZ-UU30</strain>
    </source>
</reference>
<dbReference type="GO" id="GO:0048038">
    <property type="term" value="F:quinone binding"/>
    <property type="evidence" value="ECO:0007669"/>
    <property type="project" value="UniProtKB-UniRule"/>
</dbReference>
<feature type="transmembrane region" description="Helical" evidence="2">
    <location>
        <begin position="6"/>
        <end position="24"/>
    </location>
</feature>
<evidence type="ECO:0000313" key="3">
    <source>
        <dbReference type="EMBL" id="MBC8362276.1"/>
    </source>
</evidence>
<dbReference type="GO" id="GO:0005886">
    <property type="term" value="C:plasma membrane"/>
    <property type="evidence" value="ECO:0007669"/>
    <property type="project" value="UniProtKB-SubCell"/>
</dbReference>
<dbReference type="EMBL" id="JACNJH010000178">
    <property type="protein sequence ID" value="MBC8362276.1"/>
    <property type="molecule type" value="Genomic_DNA"/>
</dbReference>
<keyword evidence="2" id="KW-1133">Transmembrane helix</keyword>
<feature type="transmembrane region" description="Helical" evidence="2">
    <location>
        <begin position="31"/>
        <end position="53"/>
    </location>
</feature>
<keyword evidence="2" id="KW-0520">NAD</keyword>
<dbReference type="PANTHER" id="PTHR33269">
    <property type="entry name" value="NADH-UBIQUINONE OXIDOREDUCTASE CHAIN 6"/>
    <property type="match status" value="1"/>
</dbReference>
<dbReference type="EC" id="7.1.1.-" evidence="2"/>
<dbReference type="Pfam" id="PF00499">
    <property type="entry name" value="Oxidored_q3"/>
    <property type="match status" value="1"/>
</dbReference>
<comment type="function">
    <text evidence="2">NDH-1 shuttles electrons from NADH, via FMN and iron-sulfur (Fe-S) centers, to quinones in the respiratory chain. Couples the redox reaction to proton translocation (for every two electrons transferred, four hydrogen ions are translocated across the cytoplasmic membrane), and thus conserves the redox energy in a proton gradient.</text>
</comment>
<dbReference type="GO" id="GO:0008137">
    <property type="term" value="F:NADH dehydrogenase (ubiquinone) activity"/>
    <property type="evidence" value="ECO:0007669"/>
    <property type="project" value="UniProtKB-UniRule"/>
</dbReference>
<dbReference type="Proteomes" id="UP000603434">
    <property type="component" value="Unassembled WGS sequence"/>
</dbReference>
<dbReference type="InterPro" id="IPR042106">
    <property type="entry name" value="Nuo/plastoQ_OxRdtase_6_NuoJ"/>
</dbReference>
<comment type="subcellular location">
    <subcellularLocation>
        <location evidence="2">Cell membrane</location>
        <topology evidence="2">Multi-pass membrane protein</topology>
    </subcellularLocation>
</comment>
<keyword evidence="2" id="KW-1003">Cell membrane</keyword>
<keyword evidence="2" id="KW-0812">Transmembrane</keyword>
<accession>A0A8J6NS69</accession>
<feature type="transmembrane region" description="Helical" evidence="2">
    <location>
        <begin position="59"/>
        <end position="79"/>
    </location>
</feature>
<feature type="transmembrane region" description="Helical" evidence="2">
    <location>
        <begin position="91"/>
        <end position="110"/>
    </location>
</feature>
<gene>
    <name evidence="3" type="ORF">H8E23_12860</name>
</gene>
<evidence type="ECO:0000256" key="1">
    <source>
        <dbReference type="ARBA" id="ARBA00005698"/>
    </source>
</evidence>
<sequence>MTLYSIIFYMLAGMILVSTGLAITRRNLVHAAIYLVISFFGSAMLFYLLGAPLLAALEVIIYAGAIMVLFLFIIMMLKVEGLEEHFFPMRQWIPAAGMGLIFCAVGILMISRDADLRVPLQTAVAEPWEFGQYLFQNHWLAIEIVSLLLLIAVIGVLYLGKDNGKVSGGER</sequence>
<keyword evidence="2" id="KW-0874">Quinone</keyword>
<dbReference type="InterPro" id="IPR001457">
    <property type="entry name" value="NADH_UbQ/plastoQ_OxRdtase_su6"/>
</dbReference>
<protein>
    <recommendedName>
        <fullName evidence="2">NADH-quinone oxidoreductase subunit J</fullName>
        <ecNumber evidence="2">7.1.1.-</ecNumber>
    </recommendedName>
</protein>
<name>A0A8J6NS69_9BACT</name>
<keyword evidence="2" id="KW-0472">Membrane</keyword>
<comment type="similarity">
    <text evidence="1 2">Belongs to the complex I subunit 6 family.</text>
</comment>
<dbReference type="PANTHER" id="PTHR33269:SF17">
    <property type="entry name" value="NADH-UBIQUINONE OXIDOREDUCTASE CHAIN 6"/>
    <property type="match status" value="1"/>
</dbReference>